<reference evidence="2" key="1">
    <citation type="journal article" date="2015" name="MBio">
        <title>Genome-Resolved Metagenomic Analysis Reveals Roles for Candidate Phyla and Other Microbial Community Members in Biogeochemical Transformations in Oil Reservoirs.</title>
        <authorList>
            <person name="Hu P."/>
            <person name="Tom L."/>
            <person name="Singh A."/>
            <person name="Thomas B.C."/>
            <person name="Baker B.J."/>
            <person name="Piceno Y.M."/>
            <person name="Andersen G.L."/>
            <person name="Banfield J.F."/>
        </authorList>
    </citation>
    <scope>NUCLEOTIDE SEQUENCE [LARGE SCALE GENOMIC DNA]</scope>
</reference>
<comment type="caution">
    <text evidence="1">The sequence shown here is derived from an EMBL/GenBank/DDBJ whole genome shotgun (WGS) entry which is preliminary data.</text>
</comment>
<dbReference type="Gene3D" id="1.20.1260.80">
    <property type="match status" value="1"/>
</dbReference>
<dbReference type="SUPFAM" id="SSF140423">
    <property type="entry name" value="MW0975(SA0943)-like"/>
    <property type="match status" value="1"/>
</dbReference>
<dbReference type="Pfam" id="PF02646">
    <property type="entry name" value="RmuC"/>
    <property type="match status" value="1"/>
</dbReference>
<name>A0A117LZG6_9BACT</name>
<sequence>RMIKQAYENFRVQRNIQDIVSHIKAFEKEFGKFSEAFFKIGDRIDSLDRQYKEVSNTRFNQLTKRVDKVRLEGSLEQEEEPTLLDV</sequence>
<dbReference type="AlphaFoldDB" id="A0A117LZG6"/>
<proteinExistence type="predicted"/>
<dbReference type="Proteomes" id="UP000053904">
    <property type="component" value="Unassembled WGS sequence"/>
</dbReference>
<evidence type="ECO:0008006" key="3">
    <source>
        <dbReference type="Google" id="ProtNLM"/>
    </source>
</evidence>
<dbReference type="InterPro" id="IPR036785">
    <property type="entry name" value="YkyA-like_sf"/>
</dbReference>
<gene>
    <name evidence="1" type="ORF">XD93_1094</name>
</gene>
<protein>
    <recommendedName>
        <fullName evidence="3">DNA recombination protein RmuC</fullName>
    </recommendedName>
</protein>
<accession>A0A117LZG6</accession>
<evidence type="ECO:0000313" key="2">
    <source>
        <dbReference type="Proteomes" id="UP000053904"/>
    </source>
</evidence>
<dbReference type="InterPro" id="IPR003798">
    <property type="entry name" value="DNA_recombination_RmuC"/>
</dbReference>
<organism evidence="1 2">
    <name type="scientific">candidate division WS6 bacterium 34_10</name>
    <dbReference type="NCBI Taxonomy" id="1641389"/>
    <lineage>
        <taxon>Bacteria</taxon>
        <taxon>Candidatus Dojkabacteria</taxon>
    </lineage>
</organism>
<feature type="non-terminal residue" evidence="1">
    <location>
        <position position="1"/>
    </location>
</feature>
<dbReference type="EMBL" id="LGGO01000203">
    <property type="protein sequence ID" value="KUK76119.1"/>
    <property type="molecule type" value="Genomic_DNA"/>
</dbReference>
<evidence type="ECO:0000313" key="1">
    <source>
        <dbReference type="EMBL" id="KUK76119.1"/>
    </source>
</evidence>